<evidence type="ECO:0000313" key="2">
    <source>
        <dbReference type="EMBL" id="WVZ89453.1"/>
    </source>
</evidence>
<gene>
    <name evidence="2" type="ORF">U9M48_035860</name>
</gene>
<dbReference type="EMBL" id="CP144752">
    <property type="protein sequence ID" value="WVZ89453.1"/>
    <property type="molecule type" value="Genomic_DNA"/>
</dbReference>
<reference evidence="2 3" key="1">
    <citation type="submission" date="2024-02" db="EMBL/GenBank/DDBJ databases">
        <title>High-quality chromosome-scale genome assembly of Pensacola bahiagrass (Paspalum notatum Flugge var. saurae).</title>
        <authorList>
            <person name="Vega J.M."/>
            <person name="Podio M."/>
            <person name="Orjuela J."/>
            <person name="Siena L.A."/>
            <person name="Pessino S.C."/>
            <person name="Combes M.C."/>
            <person name="Mariac C."/>
            <person name="Albertini E."/>
            <person name="Pupilli F."/>
            <person name="Ortiz J.P.A."/>
            <person name="Leblanc O."/>
        </authorList>
    </citation>
    <scope>NUCLEOTIDE SEQUENCE [LARGE SCALE GENOMIC DNA]</scope>
    <source>
        <strain evidence="2">R1</strain>
        <tissue evidence="2">Leaf</tissue>
    </source>
</reference>
<name>A0AAQ3UE05_PASNO</name>
<feature type="region of interest" description="Disordered" evidence="1">
    <location>
        <begin position="1"/>
        <end position="67"/>
    </location>
</feature>
<dbReference type="Proteomes" id="UP001341281">
    <property type="component" value="Chromosome 08"/>
</dbReference>
<organism evidence="2 3">
    <name type="scientific">Paspalum notatum var. saurae</name>
    <dbReference type="NCBI Taxonomy" id="547442"/>
    <lineage>
        <taxon>Eukaryota</taxon>
        <taxon>Viridiplantae</taxon>
        <taxon>Streptophyta</taxon>
        <taxon>Embryophyta</taxon>
        <taxon>Tracheophyta</taxon>
        <taxon>Spermatophyta</taxon>
        <taxon>Magnoliopsida</taxon>
        <taxon>Liliopsida</taxon>
        <taxon>Poales</taxon>
        <taxon>Poaceae</taxon>
        <taxon>PACMAD clade</taxon>
        <taxon>Panicoideae</taxon>
        <taxon>Andropogonodae</taxon>
        <taxon>Paspaleae</taxon>
        <taxon>Paspalinae</taxon>
        <taxon>Paspalum</taxon>
    </lineage>
</organism>
<keyword evidence="3" id="KW-1185">Reference proteome</keyword>
<feature type="compositionally biased region" description="Polar residues" evidence="1">
    <location>
        <begin position="23"/>
        <end position="35"/>
    </location>
</feature>
<dbReference type="AlphaFoldDB" id="A0AAQ3UE05"/>
<protein>
    <submittedName>
        <fullName evidence="2">Uncharacterized protein</fullName>
    </submittedName>
</protein>
<evidence type="ECO:0000256" key="1">
    <source>
        <dbReference type="SAM" id="MobiDB-lite"/>
    </source>
</evidence>
<evidence type="ECO:0000313" key="3">
    <source>
        <dbReference type="Proteomes" id="UP001341281"/>
    </source>
</evidence>
<proteinExistence type="predicted"/>
<accession>A0AAQ3UE05</accession>
<sequence>MRRSFVTCPDDSDTEAPVHTDRTAQQNATVQTNLEGGSEATGDVLQPDNGPVFDETPWSSVPPTTPIANIVNPTRTECALTLREFLCTRDVEIDRTVMDFGVYISTCHDVKESFADGKSLDTVFMQYFIECVRSDDSANLPFSNTSRLILDTNVGAIINIEEREQHSKNP</sequence>